<comment type="caution">
    <text evidence="5">The sequence shown here is derived from an EMBL/GenBank/DDBJ whole genome shotgun (WGS) entry which is preliminary data.</text>
</comment>
<feature type="domain" description="HTH gntR-type" evidence="4">
    <location>
        <begin position="17"/>
        <end position="85"/>
    </location>
</feature>
<dbReference type="PANTHER" id="PTHR43537:SF5">
    <property type="entry name" value="UXU OPERON TRANSCRIPTIONAL REGULATOR"/>
    <property type="match status" value="1"/>
</dbReference>
<dbReference type="PRINTS" id="PR00035">
    <property type="entry name" value="HTHGNTR"/>
</dbReference>
<evidence type="ECO:0000256" key="1">
    <source>
        <dbReference type="ARBA" id="ARBA00023015"/>
    </source>
</evidence>
<dbReference type="SUPFAM" id="SSF46785">
    <property type="entry name" value="Winged helix' DNA-binding domain"/>
    <property type="match status" value="1"/>
</dbReference>
<evidence type="ECO:0000256" key="2">
    <source>
        <dbReference type="ARBA" id="ARBA00023125"/>
    </source>
</evidence>
<dbReference type="Gene3D" id="1.10.10.10">
    <property type="entry name" value="Winged helix-like DNA-binding domain superfamily/Winged helix DNA-binding domain"/>
    <property type="match status" value="1"/>
</dbReference>
<evidence type="ECO:0000256" key="3">
    <source>
        <dbReference type="ARBA" id="ARBA00023163"/>
    </source>
</evidence>
<accession>A0ABT3R980</accession>
<dbReference type="Proteomes" id="UP001300261">
    <property type="component" value="Unassembled WGS sequence"/>
</dbReference>
<evidence type="ECO:0000313" key="5">
    <source>
        <dbReference type="EMBL" id="MCX2725617.1"/>
    </source>
</evidence>
<dbReference type="InterPro" id="IPR008920">
    <property type="entry name" value="TF_FadR/GntR_C"/>
</dbReference>
<evidence type="ECO:0000313" key="6">
    <source>
        <dbReference type="Proteomes" id="UP001300261"/>
    </source>
</evidence>
<sequence>MSEISPQKRVEIETVPAKGPRDVPHALIKLIEDDGLKVGDRLPPELALVQRLGIGRSTIRETLKTWESMGVVSRNKGAGTRLTAEISRNTLRVALTIKHEANSLLRMLQVRRPLEMEAVRIACRLATPDQRRLINARAAELMAVYEAGEDWRPADHRFHYAIHDATGNPLFRQFIDQIQKCFHDIYDTPFGKPHLGQESIPLHRPLADAIIAGDEDAAAGLAGTIIDMVCAETQKISEAHEAHDG</sequence>
<dbReference type="InterPro" id="IPR011711">
    <property type="entry name" value="GntR_C"/>
</dbReference>
<keyword evidence="6" id="KW-1185">Reference proteome</keyword>
<organism evidence="5 6">
    <name type="scientific">Roseibium salinum</name>
    <dbReference type="NCBI Taxonomy" id="1604349"/>
    <lineage>
        <taxon>Bacteria</taxon>
        <taxon>Pseudomonadati</taxon>
        <taxon>Pseudomonadota</taxon>
        <taxon>Alphaproteobacteria</taxon>
        <taxon>Hyphomicrobiales</taxon>
        <taxon>Stappiaceae</taxon>
        <taxon>Roseibium</taxon>
    </lineage>
</organism>
<dbReference type="PROSITE" id="PS50949">
    <property type="entry name" value="HTH_GNTR"/>
    <property type="match status" value="1"/>
</dbReference>
<proteinExistence type="predicted"/>
<dbReference type="PANTHER" id="PTHR43537">
    <property type="entry name" value="TRANSCRIPTIONAL REGULATOR, GNTR FAMILY"/>
    <property type="match status" value="1"/>
</dbReference>
<dbReference type="InterPro" id="IPR000524">
    <property type="entry name" value="Tscrpt_reg_HTH_GntR"/>
</dbReference>
<keyword evidence="1" id="KW-0805">Transcription regulation</keyword>
<reference evidence="5 6" key="1">
    <citation type="journal article" date="2016" name="Int. J. Syst. Evol. Microbiol.">
        <title>Labrenzia salina sp. nov., isolated from the rhizosphere of the halophyte Arthrocnemum macrostachyum.</title>
        <authorList>
            <person name="Camacho M."/>
            <person name="Redondo-Gomez S."/>
            <person name="Rodriguez-Llorente I."/>
            <person name="Rohde M."/>
            <person name="Sproer C."/>
            <person name="Schumann P."/>
            <person name="Klenk H.P."/>
            <person name="Montero-Calasanz M.D.C."/>
        </authorList>
    </citation>
    <scope>NUCLEOTIDE SEQUENCE [LARGE SCALE GENOMIC DNA]</scope>
    <source>
        <strain evidence="5 6">DSM 29163</strain>
    </source>
</reference>
<protein>
    <submittedName>
        <fullName evidence="5">FCD domain-containing protein</fullName>
    </submittedName>
</protein>
<dbReference type="Gene3D" id="1.20.120.530">
    <property type="entry name" value="GntR ligand-binding domain-like"/>
    <property type="match status" value="1"/>
</dbReference>
<gene>
    <name evidence="5" type="ORF">ON753_25205</name>
</gene>
<dbReference type="Pfam" id="PF00392">
    <property type="entry name" value="GntR"/>
    <property type="match status" value="1"/>
</dbReference>
<dbReference type="SMART" id="SM00895">
    <property type="entry name" value="FCD"/>
    <property type="match status" value="1"/>
</dbReference>
<keyword evidence="3" id="KW-0804">Transcription</keyword>
<keyword evidence="2" id="KW-0238">DNA-binding</keyword>
<dbReference type="InterPro" id="IPR036390">
    <property type="entry name" value="WH_DNA-bd_sf"/>
</dbReference>
<evidence type="ECO:0000259" key="4">
    <source>
        <dbReference type="PROSITE" id="PS50949"/>
    </source>
</evidence>
<dbReference type="Pfam" id="PF07729">
    <property type="entry name" value="FCD"/>
    <property type="match status" value="1"/>
</dbReference>
<dbReference type="SMART" id="SM00345">
    <property type="entry name" value="HTH_GNTR"/>
    <property type="match status" value="1"/>
</dbReference>
<dbReference type="SUPFAM" id="SSF48008">
    <property type="entry name" value="GntR ligand-binding domain-like"/>
    <property type="match status" value="1"/>
</dbReference>
<dbReference type="CDD" id="cd07377">
    <property type="entry name" value="WHTH_GntR"/>
    <property type="match status" value="1"/>
</dbReference>
<dbReference type="EMBL" id="JAPEVI010000003">
    <property type="protein sequence ID" value="MCX2725617.1"/>
    <property type="molecule type" value="Genomic_DNA"/>
</dbReference>
<dbReference type="InterPro" id="IPR036388">
    <property type="entry name" value="WH-like_DNA-bd_sf"/>
</dbReference>
<dbReference type="RefSeq" id="WP_265966691.1">
    <property type="nucleotide sequence ID" value="NZ_JAPEVI010000003.1"/>
</dbReference>
<name>A0ABT3R980_9HYPH</name>